<keyword evidence="2" id="KW-1185">Reference proteome</keyword>
<evidence type="ECO:0000313" key="2">
    <source>
        <dbReference type="Proteomes" id="UP000053647"/>
    </source>
</evidence>
<dbReference type="AlphaFoldDB" id="A0A0C9T8Y6"/>
<dbReference type="EMBL" id="KN821616">
    <property type="protein sequence ID" value="KIJ04672.1"/>
    <property type="molecule type" value="Genomic_DNA"/>
</dbReference>
<sequence length="71" mass="7848">RRSKNLNHVFVDQRFGIQTTTLAVIHSQYAGKPSSSAQRVCIQHSSQYISCLLVISVVLKGGYTARATLKN</sequence>
<proteinExistence type="predicted"/>
<organism evidence="1 2">
    <name type="scientific">Paxillus involutus ATCC 200175</name>
    <dbReference type="NCBI Taxonomy" id="664439"/>
    <lineage>
        <taxon>Eukaryota</taxon>
        <taxon>Fungi</taxon>
        <taxon>Dikarya</taxon>
        <taxon>Basidiomycota</taxon>
        <taxon>Agaricomycotina</taxon>
        <taxon>Agaricomycetes</taxon>
        <taxon>Agaricomycetidae</taxon>
        <taxon>Boletales</taxon>
        <taxon>Paxilineae</taxon>
        <taxon>Paxillaceae</taxon>
        <taxon>Paxillus</taxon>
    </lineage>
</organism>
<feature type="non-terminal residue" evidence="1">
    <location>
        <position position="1"/>
    </location>
</feature>
<accession>A0A0C9T8Y6</accession>
<evidence type="ECO:0000313" key="1">
    <source>
        <dbReference type="EMBL" id="KIJ04672.1"/>
    </source>
</evidence>
<gene>
    <name evidence="1" type="ORF">PAXINDRAFT_104069</name>
</gene>
<name>A0A0C9T8Y6_PAXIN</name>
<dbReference type="HOGENOM" id="CLU_2747020_0_0_1"/>
<reference evidence="2" key="2">
    <citation type="submission" date="2015-01" db="EMBL/GenBank/DDBJ databases">
        <title>Evolutionary Origins and Diversification of the Mycorrhizal Mutualists.</title>
        <authorList>
            <consortium name="DOE Joint Genome Institute"/>
            <consortium name="Mycorrhizal Genomics Consortium"/>
            <person name="Kohler A."/>
            <person name="Kuo A."/>
            <person name="Nagy L.G."/>
            <person name="Floudas D."/>
            <person name="Copeland A."/>
            <person name="Barry K.W."/>
            <person name="Cichocki N."/>
            <person name="Veneault-Fourrey C."/>
            <person name="LaButti K."/>
            <person name="Lindquist E.A."/>
            <person name="Lipzen A."/>
            <person name="Lundell T."/>
            <person name="Morin E."/>
            <person name="Murat C."/>
            <person name="Riley R."/>
            <person name="Ohm R."/>
            <person name="Sun H."/>
            <person name="Tunlid A."/>
            <person name="Henrissat B."/>
            <person name="Grigoriev I.V."/>
            <person name="Hibbett D.S."/>
            <person name="Martin F."/>
        </authorList>
    </citation>
    <scope>NUCLEOTIDE SEQUENCE [LARGE SCALE GENOMIC DNA]</scope>
    <source>
        <strain evidence="2">ATCC 200175</strain>
    </source>
</reference>
<dbReference type="Proteomes" id="UP000053647">
    <property type="component" value="Unassembled WGS sequence"/>
</dbReference>
<feature type="non-terminal residue" evidence="1">
    <location>
        <position position="71"/>
    </location>
</feature>
<protein>
    <submittedName>
        <fullName evidence="1">Uncharacterized protein</fullName>
    </submittedName>
</protein>
<reference evidence="1 2" key="1">
    <citation type="submission" date="2014-06" db="EMBL/GenBank/DDBJ databases">
        <authorList>
            <consortium name="DOE Joint Genome Institute"/>
            <person name="Kuo A."/>
            <person name="Kohler A."/>
            <person name="Nagy L.G."/>
            <person name="Floudas D."/>
            <person name="Copeland A."/>
            <person name="Barry K.W."/>
            <person name="Cichocki N."/>
            <person name="Veneault-Fourrey C."/>
            <person name="LaButti K."/>
            <person name="Lindquist E.A."/>
            <person name="Lipzen A."/>
            <person name="Lundell T."/>
            <person name="Morin E."/>
            <person name="Murat C."/>
            <person name="Sun H."/>
            <person name="Tunlid A."/>
            <person name="Henrissat B."/>
            <person name="Grigoriev I.V."/>
            <person name="Hibbett D.S."/>
            <person name="Martin F."/>
            <person name="Nordberg H.P."/>
            <person name="Cantor M.N."/>
            <person name="Hua S.X."/>
        </authorList>
    </citation>
    <scope>NUCLEOTIDE SEQUENCE [LARGE SCALE GENOMIC DNA]</scope>
    <source>
        <strain evidence="1 2">ATCC 200175</strain>
    </source>
</reference>